<sequence length="537" mass="62341">MSIFETFIEENTYPIIFVGSGISKRYLKNFPSWLELLEIFWLQLDLKEEFYNHLNGIKDNLSTNLKEADKNFIVNVTVAKEIHTLYNKAFRDGSITIPNLSSKDVFEKTIDPFKYAIANKFSNYELSDDIDQEEFDYFCDLLVNSKIIVTTNYDTFIEDILYKRNSPAKVFIGQKGFFDPYEDWGELYKVHGSISDSSSLIIDKDDYNEYDKNSILISAKLLSNMIHSPIIFLGYSLTDRNIVKLLSDFSSQIPNEDLRKTANRILVIEFKKDEKSLDEQQILDRDSNMSYTHILTDNFKEIFKNLAQIDEGLTPYEVRKFNSVIKKLVLASGQKGSLDAVLLSPLELDNISDQIDQGKPIVLALGDTKHVFVNPTPITYLEDYILQKNEILPENAIRFVAKEGKITKNPFIKHYNQIDLETSNLENWEIDRINDKINELKHTKMDSIKKTINNSNRKYFDSIDSIMDLSGPLNKKIDLITFNADQFNYDEFSNYVKTEALPNFIKFYKARKTKDGLIKSSYRKLFIMWDVLTHGEI</sequence>
<dbReference type="EMBL" id="JARQDV010000004">
    <property type="protein sequence ID" value="MDT2964722.1"/>
    <property type="molecule type" value="Genomic_DNA"/>
</dbReference>
<reference evidence="1" key="1">
    <citation type="submission" date="2023-03" db="EMBL/GenBank/DDBJ databases">
        <authorList>
            <person name="Shen W."/>
            <person name="Cai J."/>
        </authorList>
    </citation>
    <scope>NUCLEOTIDE SEQUENCE</scope>
    <source>
        <strain evidence="1">K72-2</strain>
    </source>
</reference>
<evidence type="ECO:0000313" key="2">
    <source>
        <dbReference type="Proteomes" id="UP001268896"/>
    </source>
</evidence>
<dbReference type="RefSeq" id="WP_311904024.1">
    <property type="nucleotide sequence ID" value="NZ_JARQDV010000004.1"/>
</dbReference>
<dbReference type="Proteomes" id="UP001268896">
    <property type="component" value="Unassembled WGS sequence"/>
</dbReference>
<accession>A0AAW8UQ58</accession>
<organism evidence="1 2">
    <name type="scientific">Enterococcus casseliflavus</name>
    <name type="common">Enterococcus flavescens</name>
    <dbReference type="NCBI Taxonomy" id="37734"/>
    <lineage>
        <taxon>Bacteria</taxon>
        <taxon>Bacillati</taxon>
        <taxon>Bacillota</taxon>
        <taxon>Bacilli</taxon>
        <taxon>Lactobacillales</taxon>
        <taxon>Enterococcaceae</taxon>
        <taxon>Enterococcus</taxon>
    </lineage>
</organism>
<dbReference type="InterPro" id="IPR011202">
    <property type="entry name" value="UCP014677"/>
</dbReference>
<evidence type="ECO:0000313" key="1">
    <source>
        <dbReference type="EMBL" id="MDT2964722.1"/>
    </source>
</evidence>
<proteinExistence type="predicted"/>
<dbReference type="PIRSF" id="PIRSF014677">
    <property type="entry name" value="UCP014677"/>
    <property type="match status" value="1"/>
</dbReference>
<protein>
    <submittedName>
        <fullName evidence="1">SIR2 family protein</fullName>
    </submittedName>
</protein>
<dbReference type="Pfam" id="PF13289">
    <property type="entry name" value="SIR2_2"/>
    <property type="match status" value="1"/>
</dbReference>
<name>A0AAW8UQ58_ENTCA</name>
<gene>
    <name evidence="1" type="ORF">P7I32_08865</name>
</gene>
<dbReference type="AlphaFoldDB" id="A0AAW8UQ58"/>
<comment type="caution">
    <text evidence="1">The sequence shown here is derived from an EMBL/GenBank/DDBJ whole genome shotgun (WGS) entry which is preliminary data.</text>
</comment>